<reference evidence="2" key="1">
    <citation type="submission" date="2009-07" db="EMBL/GenBank/DDBJ databases">
        <authorList>
            <person name="Weinstock G."/>
            <person name="Sodergren E."/>
            <person name="Clifton S."/>
            <person name="Fulton L."/>
            <person name="Fulton B."/>
            <person name="Courtney L."/>
            <person name="Fronick C."/>
            <person name="Harrison M."/>
            <person name="Strong C."/>
            <person name="Farmer C."/>
            <person name="Delahaunty K."/>
            <person name="Markovic C."/>
            <person name="Hall O."/>
            <person name="Minx P."/>
            <person name="Tomlinson C."/>
            <person name="Mitreva M."/>
            <person name="Nelson J."/>
            <person name="Hou S."/>
            <person name="Wollam A."/>
            <person name="Pepin K.H."/>
            <person name="Johnson M."/>
            <person name="Bhonagiri V."/>
            <person name="Nash W.E."/>
            <person name="Warren W."/>
            <person name="Chinwalla A."/>
            <person name="Mardis E.R."/>
            <person name="Wilson R.K."/>
        </authorList>
    </citation>
    <scope>NUCLEOTIDE SEQUENCE [LARGE SCALE GENOMIC DNA]</scope>
    <source>
        <strain evidence="2">ATCC 29256</strain>
    </source>
</reference>
<evidence type="ECO:0000313" key="3">
    <source>
        <dbReference type="Proteomes" id="UP000005365"/>
    </source>
</evidence>
<feature type="transmembrane region" description="Helical" evidence="1">
    <location>
        <begin position="24"/>
        <end position="45"/>
    </location>
</feature>
<name>C6M4K5_NEISI</name>
<sequence>MKNAINAIEKKYAKPSKSEHNMNIPFAAAALLLAVAFFAHLFVGTRETLSLKPDAENSTQQGTRNWMQAVCVFQLVSVDLLLLAATACLLAFTRIFDGMEAAAARFVAVYLGLWCTVWLIQLKMAGARGKNYFLLGQWILFLLCALLMLWGAY</sequence>
<dbReference type="AlphaFoldDB" id="C6M4K5"/>
<feature type="transmembrane region" description="Helical" evidence="1">
    <location>
        <begin position="102"/>
        <end position="120"/>
    </location>
</feature>
<feature type="transmembrane region" description="Helical" evidence="1">
    <location>
        <begin position="66"/>
        <end position="96"/>
    </location>
</feature>
<dbReference type="Proteomes" id="UP000005365">
    <property type="component" value="Unassembled WGS sequence"/>
</dbReference>
<keyword evidence="1" id="KW-1133">Transmembrane helix</keyword>
<evidence type="ECO:0000313" key="2">
    <source>
        <dbReference type="EMBL" id="EET44788.1"/>
    </source>
</evidence>
<keyword evidence="3" id="KW-1185">Reference proteome</keyword>
<evidence type="ECO:0000256" key="1">
    <source>
        <dbReference type="SAM" id="Phobius"/>
    </source>
</evidence>
<comment type="caution">
    <text evidence="2">The sequence shown here is derived from an EMBL/GenBank/DDBJ whole genome shotgun (WGS) entry which is preliminary data.</text>
</comment>
<keyword evidence="1" id="KW-0812">Transmembrane</keyword>
<feature type="transmembrane region" description="Helical" evidence="1">
    <location>
        <begin position="132"/>
        <end position="152"/>
    </location>
</feature>
<keyword evidence="1" id="KW-0472">Membrane</keyword>
<dbReference type="eggNOG" id="ENOG5032X44">
    <property type="taxonomic scope" value="Bacteria"/>
</dbReference>
<accession>C6M4K5</accession>
<dbReference type="EMBL" id="ACKO02000007">
    <property type="protein sequence ID" value="EET44788.1"/>
    <property type="molecule type" value="Genomic_DNA"/>
</dbReference>
<organism evidence="2 3">
    <name type="scientific">Neisseria sicca ATCC 29256</name>
    <dbReference type="NCBI Taxonomy" id="547045"/>
    <lineage>
        <taxon>Bacteria</taxon>
        <taxon>Pseudomonadati</taxon>
        <taxon>Pseudomonadota</taxon>
        <taxon>Betaproteobacteria</taxon>
        <taxon>Neisseriales</taxon>
        <taxon>Neisseriaceae</taxon>
        <taxon>Neisseria</taxon>
    </lineage>
</organism>
<protein>
    <submittedName>
        <fullName evidence="2">Uncharacterized protein</fullName>
    </submittedName>
</protein>
<proteinExistence type="predicted"/>
<gene>
    <name evidence="2" type="ORF">NEISICOT_01451</name>
</gene>